<dbReference type="EMBL" id="UYRU01057400">
    <property type="protein sequence ID" value="VDN13805.1"/>
    <property type="molecule type" value="Genomic_DNA"/>
</dbReference>
<dbReference type="AlphaFoldDB" id="A0A3P7L913"/>
<accession>A0A3P7L913</accession>
<gene>
    <name evidence="2" type="ORF">DILT_LOCUS9636</name>
</gene>
<dbReference type="Proteomes" id="UP000281553">
    <property type="component" value="Unassembled WGS sequence"/>
</dbReference>
<feature type="region of interest" description="Disordered" evidence="1">
    <location>
        <begin position="1"/>
        <end position="81"/>
    </location>
</feature>
<protein>
    <submittedName>
        <fullName evidence="2">Uncharacterized protein</fullName>
    </submittedName>
</protein>
<reference evidence="2 3" key="1">
    <citation type="submission" date="2018-11" db="EMBL/GenBank/DDBJ databases">
        <authorList>
            <consortium name="Pathogen Informatics"/>
        </authorList>
    </citation>
    <scope>NUCLEOTIDE SEQUENCE [LARGE SCALE GENOMIC DNA]</scope>
</reference>
<keyword evidence="3" id="KW-1185">Reference proteome</keyword>
<sequence length="176" mass="18956">MQAKDAAEVTTSKAELRRKRRELQVSSNAAKNNTPAKQKGQKSGQQKQAVQPSEGPPVTGASTALDGQEPPSAVATAAAAAAATKSKIPGHALGVMRMDDPAHLKKSIKQLHRKNLQPRPQEPVRVNLFSHLSQPDKRVDVLGELRYVVYHKSLHVVLCVACEAIPCLPLVGFTSF</sequence>
<evidence type="ECO:0000313" key="2">
    <source>
        <dbReference type="EMBL" id="VDN13805.1"/>
    </source>
</evidence>
<evidence type="ECO:0000313" key="3">
    <source>
        <dbReference type="Proteomes" id="UP000281553"/>
    </source>
</evidence>
<organism evidence="2 3">
    <name type="scientific">Dibothriocephalus latus</name>
    <name type="common">Fish tapeworm</name>
    <name type="synonym">Diphyllobothrium latum</name>
    <dbReference type="NCBI Taxonomy" id="60516"/>
    <lineage>
        <taxon>Eukaryota</taxon>
        <taxon>Metazoa</taxon>
        <taxon>Spiralia</taxon>
        <taxon>Lophotrochozoa</taxon>
        <taxon>Platyhelminthes</taxon>
        <taxon>Cestoda</taxon>
        <taxon>Eucestoda</taxon>
        <taxon>Diphyllobothriidea</taxon>
        <taxon>Diphyllobothriidae</taxon>
        <taxon>Dibothriocephalus</taxon>
    </lineage>
</organism>
<feature type="compositionally biased region" description="Low complexity" evidence="1">
    <location>
        <begin position="37"/>
        <end position="48"/>
    </location>
</feature>
<evidence type="ECO:0000256" key="1">
    <source>
        <dbReference type="SAM" id="MobiDB-lite"/>
    </source>
</evidence>
<name>A0A3P7L913_DIBLA</name>
<feature type="compositionally biased region" description="Polar residues" evidence="1">
    <location>
        <begin position="24"/>
        <end position="36"/>
    </location>
</feature>
<proteinExistence type="predicted"/>